<reference evidence="1 2" key="2">
    <citation type="submission" date="2018-11" db="EMBL/GenBank/DDBJ databases">
        <authorList>
            <consortium name="Pathogen Informatics"/>
        </authorList>
    </citation>
    <scope>NUCLEOTIDE SEQUENCE [LARGE SCALE GENOMIC DNA]</scope>
    <source>
        <strain evidence="1">Dakar</strain>
        <strain evidence="2">Dakar, Senegal</strain>
    </source>
</reference>
<dbReference type="WBParaSite" id="SCUD_0002175101-mRNA-1">
    <property type="protein sequence ID" value="SCUD_0002175101-mRNA-1"/>
    <property type="gene ID" value="SCUD_0002175101"/>
</dbReference>
<dbReference type="Proteomes" id="UP000279833">
    <property type="component" value="Unassembled WGS sequence"/>
</dbReference>
<protein>
    <submittedName>
        <fullName evidence="1 3">Uncharacterized protein</fullName>
    </submittedName>
</protein>
<name>A0A183L342_9TREM</name>
<evidence type="ECO:0000313" key="2">
    <source>
        <dbReference type="Proteomes" id="UP000279833"/>
    </source>
</evidence>
<reference evidence="3" key="1">
    <citation type="submission" date="2016-06" db="UniProtKB">
        <authorList>
            <consortium name="WormBaseParasite"/>
        </authorList>
    </citation>
    <scope>IDENTIFICATION</scope>
</reference>
<accession>A0A183L342</accession>
<keyword evidence="2" id="KW-1185">Reference proteome</keyword>
<gene>
    <name evidence="1" type="ORF">SCUD_LOCUS21748</name>
</gene>
<evidence type="ECO:0000313" key="3">
    <source>
        <dbReference type="WBParaSite" id="SCUD_0002175101-mRNA-1"/>
    </source>
</evidence>
<organism evidence="3">
    <name type="scientific">Schistosoma curassoni</name>
    <dbReference type="NCBI Taxonomy" id="6186"/>
    <lineage>
        <taxon>Eukaryota</taxon>
        <taxon>Metazoa</taxon>
        <taxon>Spiralia</taxon>
        <taxon>Lophotrochozoa</taxon>
        <taxon>Platyhelminthes</taxon>
        <taxon>Trematoda</taxon>
        <taxon>Digenea</taxon>
        <taxon>Strigeidida</taxon>
        <taxon>Schistosomatoidea</taxon>
        <taxon>Schistosomatidae</taxon>
        <taxon>Schistosoma</taxon>
    </lineage>
</organism>
<evidence type="ECO:0000313" key="1">
    <source>
        <dbReference type="EMBL" id="VDP76412.1"/>
    </source>
</evidence>
<sequence length="90" mass="9985">MRLFEEAEKRRQSESYNNLQILSTSSTPLSSIRITKMHNTELSSNINRLNPDIHLVTSTLSGPVLTPAVVPATSSQRFIPGKSSAKKYVL</sequence>
<dbReference type="AlphaFoldDB" id="A0A183L342"/>
<dbReference type="EMBL" id="UZAK01047313">
    <property type="protein sequence ID" value="VDP76412.1"/>
    <property type="molecule type" value="Genomic_DNA"/>
</dbReference>
<proteinExistence type="predicted"/>